<evidence type="ECO:0000313" key="2">
    <source>
        <dbReference type="Proteomes" id="UP000183192"/>
    </source>
</evidence>
<evidence type="ECO:0000313" key="1">
    <source>
        <dbReference type="EMBL" id="OIO08476.1"/>
    </source>
</evidence>
<reference evidence="1 2" key="1">
    <citation type="journal article" date="2016" name="Environ. Microbiol.">
        <title>Genomic resolution of a cold subsurface aquifer community provides metabolic insights for novel microbes adapted to high CO concentrations.</title>
        <authorList>
            <person name="Probst A.J."/>
            <person name="Castelle C.J."/>
            <person name="Singh A."/>
            <person name="Brown C.T."/>
            <person name="Anantharaman K."/>
            <person name="Sharon I."/>
            <person name="Hug L.A."/>
            <person name="Burstein D."/>
            <person name="Emerson J.B."/>
            <person name="Thomas B.C."/>
            <person name="Banfield J.F."/>
        </authorList>
    </citation>
    <scope>NUCLEOTIDE SEQUENCE [LARGE SCALE GENOMIC DNA]</scope>
    <source>
        <strain evidence="1">CG1_02_37_44</strain>
    </source>
</reference>
<comment type="caution">
    <text evidence="1">The sequence shown here is derived from an EMBL/GenBank/DDBJ whole genome shotgun (WGS) entry which is preliminary data.</text>
</comment>
<dbReference type="AlphaFoldDB" id="A0A1J4T8I1"/>
<dbReference type="EMBL" id="MNUU01000011">
    <property type="protein sequence ID" value="OIO08476.1"/>
    <property type="molecule type" value="Genomic_DNA"/>
</dbReference>
<organism evidence="1 2">
    <name type="scientific">Candidatus Falkowbacteria bacterium CG1_02_37_44</name>
    <dbReference type="NCBI Taxonomy" id="1805146"/>
    <lineage>
        <taxon>Bacteria</taxon>
        <taxon>Candidatus Falkowiibacteriota</taxon>
    </lineage>
</organism>
<sequence length="61" mass="7524">MTFYDVKLLIYKNMQNKNMENENIEIKKSFTKGLFEFLKEYSVIGWLGHRRYHRANFQRFG</sequence>
<proteinExistence type="predicted"/>
<protein>
    <submittedName>
        <fullName evidence="1">Uncharacterized protein</fullName>
    </submittedName>
</protein>
<gene>
    <name evidence="1" type="ORF">AUJ27_00690</name>
</gene>
<dbReference type="Proteomes" id="UP000183192">
    <property type="component" value="Unassembled WGS sequence"/>
</dbReference>
<dbReference type="STRING" id="1805146.AUJ27_00690"/>
<accession>A0A1J4T8I1</accession>
<name>A0A1J4T8I1_9BACT</name>